<dbReference type="AlphaFoldDB" id="A0A5A7UCY9"/>
<evidence type="ECO:0000313" key="5">
    <source>
        <dbReference type="Proteomes" id="UP000321947"/>
    </source>
</evidence>
<evidence type="ECO:0000313" key="4">
    <source>
        <dbReference type="Proteomes" id="UP000321393"/>
    </source>
</evidence>
<dbReference type="Proteomes" id="UP000321947">
    <property type="component" value="Unassembled WGS sequence"/>
</dbReference>
<protein>
    <submittedName>
        <fullName evidence="2">Retrotransposon protein putative ty3-gypsy sub-class</fullName>
    </submittedName>
</protein>
<dbReference type="Proteomes" id="UP000321393">
    <property type="component" value="Unassembled WGS sequence"/>
</dbReference>
<evidence type="ECO:0000256" key="1">
    <source>
        <dbReference type="SAM" id="MobiDB-lite"/>
    </source>
</evidence>
<evidence type="ECO:0000313" key="2">
    <source>
        <dbReference type="EMBL" id="KAA0053080.1"/>
    </source>
</evidence>
<name>A0A5A7UCY9_CUCMM</name>
<comment type="caution">
    <text evidence="2">The sequence shown here is derived from an EMBL/GenBank/DDBJ whole genome shotgun (WGS) entry which is preliminary data.</text>
</comment>
<feature type="region of interest" description="Disordered" evidence="1">
    <location>
        <begin position="1"/>
        <end position="25"/>
    </location>
</feature>
<proteinExistence type="predicted"/>
<organism evidence="2 4">
    <name type="scientific">Cucumis melo var. makuwa</name>
    <name type="common">Oriental melon</name>
    <dbReference type="NCBI Taxonomy" id="1194695"/>
    <lineage>
        <taxon>Eukaryota</taxon>
        <taxon>Viridiplantae</taxon>
        <taxon>Streptophyta</taxon>
        <taxon>Embryophyta</taxon>
        <taxon>Tracheophyta</taxon>
        <taxon>Spermatophyta</taxon>
        <taxon>Magnoliopsida</taxon>
        <taxon>eudicotyledons</taxon>
        <taxon>Gunneridae</taxon>
        <taxon>Pentapetalae</taxon>
        <taxon>rosids</taxon>
        <taxon>fabids</taxon>
        <taxon>Cucurbitales</taxon>
        <taxon>Cucurbitaceae</taxon>
        <taxon>Benincaseae</taxon>
        <taxon>Cucumis</taxon>
    </lineage>
</organism>
<reference evidence="4 5" key="1">
    <citation type="submission" date="2019-08" db="EMBL/GenBank/DDBJ databases">
        <title>Draft genome sequences of two oriental melons (Cucumis melo L. var makuwa).</title>
        <authorList>
            <person name="Kwon S.-Y."/>
        </authorList>
    </citation>
    <scope>NUCLEOTIDE SEQUENCE [LARGE SCALE GENOMIC DNA]</scope>
    <source>
        <strain evidence="5">cv. Chang Bougi</strain>
        <strain evidence="4">cv. SW 3</strain>
        <tissue evidence="2">Leaf</tissue>
    </source>
</reference>
<dbReference type="EMBL" id="SSTD01000959">
    <property type="protein sequence ID" value="TYK29962.1"/>
    <property type="molecule type" value="Genomic_DNA"/>
</dbReference>
<gene>
    <name evidence="3" type="ORF">E5676_scaffold588G00270</name>
    <name evidence="2" type="ORF">E6C27_scaffold778G00040</name>
</gene>
<evidence type="ECO:0000313" key="3">
    <source>
        <dbReference type="EMBL" id="TYK29962.1"/>
    </source>
</evidence>
<dbReference type="EMBL" id="SSTE01009956">
    <property type="protein sequence ID" value="KAA0053080.1"/>
    <property type="molecule type" value="Genomic_DNA"/>
</dbReference>
<sequence length="133" mass="15032">MTSQGNTSKALSDISKRPNTRSHLRNIQSFEDMPPFQVAKNIWEQISKPPKRGIGIKPRTFEELATKAHDMDLSIANRGNNNLLVPKIRKEKNEVKSTQKVSKGATKEAMVVSTTPLKFDSKEKKVKKTKMKL</sequence>
<accession>A0A5A7UCY9</accession>
<feature type="compositionally biased region" description="Polar residues" evidence="1">
    <location>
        <begin position="1"/>
        <end position="10"/>
    </location>
</feature>